<dbReference type="PANTHER" id="PTHR10605">
    <property type="entry name" value="HEPARAN SULFATE SULFOTRANSFERASE"/>
    <property type="match status" value="1"/>
</dbReference>
<dbReference type="GO" id="GO:0015016">
    <property type="term" value="F:heparan sulfate N-sulfotransferase activity"/>
    <property type="evidence" value="ECO:0007669"/>
    <property type="project" value="UniProtKB-EC"/>
</dbReference>
<dbReference type="PANTHER" id="PTHR10605:SF56">
    <property type="entry name" value="BIFUNCTIONAL HEPARAN SULFATE N-DEACETYLASE_N-SULFOTRANSFERASE"/>
    <property type="match status" value="1"/>
</dbReference>
<dbReference type="InterPro" id="IPR021930">
    <property type="entry name" value="Heparan_SO4_deacetylase_dom"/>
</dbReference>
<keyword evidence="17" id="KW-1185">Reference proteome</keyword>
<keyword evidence="6" id="KW-0378">Hydrolase</keyword>
<evidence type="ECO:0000256" key="7">
    <source>
        <dbReference type="ARBA" id="ARBA00023157"/>
    </source>
</evidence>
<evidence type="ECO:0000256" key="2">
    <source>
        <dbReference type="ARBA" id="ARBA00005093"/>
    </source>
</evidence>
<feature type="binding site" evidence="11">
    <location>
        <position position="839"/>
    </location>
    <ligand>
        <name>3'-phosphoadenylyl sulfate</name>
        <dbReference type="ChEBI" id="CHEBI:58339"/>
    </ligand>
</feature>
<evidence type="ECO:0000256" key="8">
    <source>
        <dbReference type="ARBA" id="ARBA00023180"/>
    </source>
</evidence>
<keyword evidence="9" id="KW-0511">Multifunctional enzyme</keyword>
<dbReference type="InterPro" id="IPR000863">
    <property type="entry name" value="Sulfotransferase_dom"/>
</dbReference>
<name>A0AA35RI19_GEOBA</name>
<feature type="active site" description="For sulfotransferase activity" evidence="10">
    <location>
        <position position="621"/>
    </location>
</feature>
<dbReference type="EC" id="2.8.2.8" evidence="4"/>
<dbReference type="AlphaFoldDB" id="A0AA35RI19"/>
<feature type="disulfide bond" evidence="12">
    <location>
        <begin position="840"/>
        <end position="850"/>
    </location>
</feature>
<reference evidence="16" key="1">
    <citation type="submission" date="2023-03" db="EMBL/GenBank/DDBJ databases">
        <authorList>
            <person name="Steffen K."/>
            <person name="Cardenas P."/>
        </authorList>
    </citation>
    <scope>NUCLEOTIDE SEQUENCE</scope>
</reference>
<dbReference type="GO" id="GO:0016787">
    <property type="term" value="F:hydrolase activity"/>
    <property type="evidence" value="ECO:0007669"/>
    <property type="project" value="UniProtKB-KW"/>
</dbReference>
<evidence type="ECO:0000259" key="14">
    <source>
        <dbReference type="Pfam" id="PF00685"/>
    </source>
</evidence>
<evidence type="ECO:0000256" key="9">
    <source>
        <dbReference type="ARBA" id="ARBA00023268"/>
    </source>
</evidence>
<feature type="region of interest" description="Disordered" evidence="13">
    <location>
        <begin position="23"/>
        <end position="45"/>
    </location>
</feature>
<evidence type="ECO:0000256" key="3">
    <source>
        <dbReference type="ARBA" id="ARBA00010420"/>
    </source>
</evidence>
<keyword evidence="8" id="KW-0325">Glycoprotein</keyword>
<dbReference type="InterPro" id="IPR037359">
    <property type="entry name" value="NST/OST"/>
</dbReference>
<evidence type="ECO:0000256" key="1">
    <source>
        <dbReference type="ARBA" id="ARBA00004841"/>
    </source>
</evidence>
<feature type="compositionally biased region" description="Basic and acidic residues" evidence="13">
    <location>
        <begin position="29"/>
        <end position="45"/>
    </location>
</feature>
<dbReference type="InterPro" id="IPR027417">
    <property type="entry name" value="P-loop_NTPase"/>
</dbReference>
<evidence type="ECO:0000259" key="15">
    <source>
        <dbReference type="Pfam" id="PF12062"/>
    </source>
</evidence>
<sequence length="897" mass="101938">MCPRQATLAPPQLCSLMGLTSEKTTTKTNQERNSRVVKSREKSRHFSEKAQPPRVLLLYGTDGYRPSHEIKTFLESHRIPHRTTSLVKGQLLLGEKTNSSSYSQHLGEISILIIVSHFQASLVEPYLELCRARHLSLVWAVLPYPHSQTPKPHFSRLHASSVAPDAIVGMTLSPRYPFFYGRPGATGGGIPHGKNWTTFSLETSGDSHVTNPGSHVTNSGPLPVGDLNAANAWSNMGDGEPGTKNGTNGYRVLVEVRVKTGETDFTDVPVVLEDMGGRDGVRKIVMGAPVRFWLSHLMLLESVHQLSDGRLVREGRERMVMVDIDDIFLAPEGRRMRVDDVQAVLRAQAKLRQMVPGFTFNAGFVGGYYNSGALMEEKLGNQELVRNAEQLWWFDHTYKHHQPHSMSPRQLRTSMELNRQFAKDHGIPALVHHYAVSPHHSGVYPVHPPLYDSWRQIWNVSVTSTEEYPDLRPDHMRRGFKHRGISVLPRQTCRLFTHTFLYSHFPGGRNQLVSLAAGGEVFLTLLRTPVSIFMTHTPNYCCDRLALTLFPALFKFTSRWTQLQLSYPGPLAMADRYFSLYPEDTSPLWTSPCSNKRHREILPAWFNCSQLPQLLILGPQKSGTTALHTFLSLHPQVQTNRQSELHYEEVQFFSDDTLYQRGIQWYMEQFPYPPSPSVPPTNSSLPSSPPPPPTLLFEKSATYFVHPQAPQRAKAVLPQAQLVVILADPSHRAYSWYQHQRAHSDPTAVRFSFSEVIRASPSSPPHLSSLSHHCLTPGHYHQHISHWLEYYDHSQLLLIDGDELVERPAAVMDQLLEFLRLPFHPFQNILQYDSRKGFYCVVESNRRKKCLGKSKGRSYPPMTDEDQQWLSSYYAPHNAQLKELLTRLGRTPPRWLI</sequence>
<dbReference type="Gene3D" id="3.40.50.300">
    <property type="entry name" value="P-loop containing nucleotide triphosphate hydrolases"/>
    <property type="match status" value="1"/>
</dbReference>
<dbReference type="GO" id="GO:0000139">
    <property type="term" value="C:Golgi membrane"/>
    <property type="evidence" value="ECO:0007669"/>
    <property type="project" value="UniProtKB-SubCell"/>
</dbReference>
<comment type="pathway">
    <text evidence="1">Glycan metabolism; heparin biosynthesis.</text>
</comment>
<evidence type="ECO:0000256" key="5">
    <source>
        <dbReference type="ARBA" id="ARBA00022679"/>
    </source>
</evidence>
<evidence type="ECO:0000313" key="16">
    <source>
        <dbReference type="EMBL" id="CAI8011885.1"/>
    </source>
</evidence>
<feature type="binding site" evidence="11">
    <location>
        <position position="735"/>
    </location>
    <ligand>
        <name>3'-phosphoadenylyl sulfate</name>
        <dbReference type="ChEBI" id="CHEBI:58339"/>
    </ligand>
</feature>
<organism evidence="16 17">
    <name type="scientific">Geodia barretti</name>
    <name type="common">Barrett's horny sponge</name>
    <dbReference type="NCBI Taxonomy" id="519541"/>
    <lineage>
        <taxon>Eukaryota</taxon>
        <taxon>Metazoa</taxon>
        <taxon>Porifera</taxon>
        <taxon>Demospongiae</taxon>
        <taxon>Heteroscleromorpha</taxon>
        <taxon>Tetractinellida</taxon>
        <taxon>Astrophorina</taxon>
        <taxon>Geodiidae</taxon>
        <taxon>Geodia</taxon>
    </lineage>
</organism>
<dbReference type="Pfam" id="PF12062">
    <property type="entry name" value="HSNSD-CE"/>
    <property type="match status" value="1"/>
</dbReference>
<protein>
    <recommendedName>
        <fullName evidence="4">[heparan sulfate]-glucosamine N-sulfotransferase</fullName>
        <ecNumber evidence="4">2.8.2.8</ecNumber>
    </recommendedName>
</protein>
<keyword evidence="7 12" id="KW-1015">Disulfide bond</keyword>
<gene>
    <name evidence="16" type="ORF">GBAR_LOCUS7636</name>
</gene>
<evidence type="ECO:0000256" key="13">
    <source>
        <dbReference type="SAM" id="MobiDB-lite"/>
    </source>
</evidence>
<feature type="domain" description="Heparan sulphate-N-deacetylase deacetylase" evidence="15">
    <location>
        <begin position="317"/>
        <end position="522"/>
    </location>
</feature>
<evidence type="ECO:0000256" key="11">
    <source>
        <dbReference type="PIRSR" id="PIRSR637359-2"/>
    </source>
</evidence>
<proteinExistence type="inferred from homology"/>
<comment type="pathway">
    <text evidence="2">Glycan metabolism; heparan sulfate biosynthesis.</text>
</comment>
<comment type="caution">
    <text evidence="16">The sequence shown here is derived from an EMBL/GenBank/DDBJ whole genome shotgun (WGS) entry which is preliminary data.</text>
</comment>
<dbReference type="EMBL" id="CASHTH010001132">
    <property type="protein sequence ID" value="CAI8011885.1"/>
    <property type="molecule type" value="Genomic_DNA"/>
</dbReference>
<evidence type="ECO:0000256" key="4">
    <source>
        <dbReference type="ARBA" id="ARBA00012979"/>
    </source>
</evidence>
<dbReference type="GO" id="GO:0019213">
    <property type="term" value="F:deacetylase activity"/>
    <property type="evidence" value="ECO:0007669"/>
    <property type="project" value="TreeGrafter"/>
</dbReference>
<keyword evidence="5" id="KW-0808">Transferase</keyword>
<evidence type="ECO:0000256" key="6">
    <source>
        <dbReference type="ARBA" id="ARBA00022801"/>
    </source>
</evidence>
<dbReference type="Pfam" id="PF00685">
    <property type="entry name" value="Sulfotransfer_1"/>
    <property type="match status" value="1"/>
</dbReference>
<evidence type="ECO:0000256" key="12">
    <source>
        <dbReference type="PIRSR" id="PIRSR637359-3"/>
    </source>
</evidence>
<dbReference type="SUPFAM" id="SSF52540">
    <property type="entry name" value="P-loop containing nucleoside triphosphate hydrolases"/>
    <property type="match status" value="1"/>
</dbReference>
<feature type="domain" description="Sulfotransferase" evidence="14">
    <location>
        <begin position="612"/>
        <end position="875"/>
    </location>
</feature>
<dbReference type="Proteomes" id="UP001174909">
    <property type="component" value="Unassembled WGS sequence"/>
</dbReference>
<evidence type="ECO:0000313" key="17">
    <source>
        <dbReference type="Proteomes" id="UP001174909"/>
    </source>
</evidence>
<accession>A0AA35RI19</accession>
<comment type="similarity">
    <text evidence="3">Belongs to the sulfotransferase 1 family. NDST subfamily.</text>
</comment>
<evidence type="ECO:0000256" key="10">
    <source>
        <dbReference type="PIRSR" id="PIRSR637359-1"/>
    </source>
</evidence>
<feature type="binding site" evidence="11">
    <location>
        <begin position="855"/>
        <end position="859"/>
    </location>
    <ligand>
        <name>3'-phosphoadenylyl sulfate</name>
        <dbReference type="ChEBI" id="CHEBI:58339"/>
    </ligand>
</feature>